<dbReference type="HAMAP" id="MF_00182">
    <property type="entry name" value="Formyl_trans"/>
    <property type="match status" value="1"/>
</dbReference>
<reference evidence="9" key="1">
    <citation type="submission" date="2017-04" db="EMBL/GenBank/DDBJ databases">
        <authorList>
            <person name="Varghese N."/>
            <person name="Submissions S."/>
        </authorList>
    </citation>
    <scope>NUCLEOTIDE SEQUENCE [LARGE SCALE GENOMIC DNA]</scope>
    <source>
        <strain evidence="9">DSM 20463</strain>
    </source>
</reference>
<dbReference type="SUPFAM" id="SSF53328">
    <property type="entry name" value="Formyltransferase"/>
    <property type="match status" value="1"/>
</dbReference>
<dbReference type="PANTHER" id="PTHR11138:SF5">
    <property type="entry name" value="METHIONYL-TRNA FORMYLTRANSFERASE, MITOCHONDRIAL"/>
    <property type="match status" value="1"/>
</dbReference>
<evidence type="ECO:0000259" key="7">
    <source>
        <dbReference type="Pfam" id="PF02911"/>
    </source>
</evidence>
<dbReference type="AlphaFoldDB" id="A0A1W1UWC6"/>
<gene>
    <name evidence="5" type="primary">fmt</name>
    <name evidence="8" type="ORF">SAMN00017477_0778</name>
</gene>
<dbReference type="SUPFAM" id="SSF50486">
    <property type="entry name" value="FMT C-terminal domain-like"/>
    <property type="match status" value="1"/>
</dbReference>
<feature type="domain" description="Formyl transferase C-terminal" evidence="7">
    <location>
        <begin position="201"/>
        <end position="295"/>
    </location>
</feature>
<comment type="function">
    <text evidence="5">Attaches a formyl group to the free amino group of methionyl-tRNA(fMet). The formyl group appears to play a dual role in the initiator identity of N-formylmethionyl-tRNA by promoting its recognition by IF2 and preventing the misappropriation of this tRNA by the elongation apparatus.</text>
</comment>
<dbReference type="Proteomes" id="UP000192368">
    <property type="component" value="Unassembled WGS sequence"/>
</dbReference>
<dbReference type="NCBIfam" id="TIGR00460">
    <property type="entry name" value="fmt"/>
    <property type="match status" value="1"/>
</dbReference>
<dbReference type="Pfam" id="PF02911">
    <property type="entry name" value="Formyl_trans_C"/>
    <property type="match status" value="1"/>
</dbReference>
<dbReference type="CDD" id="cd08646">
    <property type="entry name" value="FMT_core_Met-tRNA-FMT_N"/>
    <property type="match status" value="1"/>
</dbReference>
<dbReference type="GO" id="GO:0004479">
    <property type="term" value="F:methionyl-tRNA formyltransferase activity"/>
    <property type="evidence" value="ECO:0007669"/>
    <property type="project" value="UniProtKB-UniRule"/>
</dbReference>
<dbReference type="Gene3D" id="3.40.50.12230">
    <property type="match status" value="1"/>
</dbReference>
<comment type="similarity">
    <text evidence="1 5">Belongs to the Fmt family.</text>
</comment>
<dbReference type="CDD" id="cd08704">
    <property type="entry name" value="Met_tRNA_FMT_C"/>
    <property type="match status" value="1"/>
</dbReference>
<comment type="catalytic activity">
    <reaction evidence="5">
        <text>L-methionyl-tRNA(fMet) + (6R)-10-formyltetrahydrofolate = N-formyl-L-methionyl-tRNA(fMet) + (6S)-5,6,7,8-tetrahydrofolate + H(+)</text>
        <dbReference type="Rhea" id="RHEA:24380"/>
        <dbReference type="Rhea" id="RHEA-COMP:9952"/>
        <dbReference type="Rhea" id="RHEA-COMP:9953"/>
        <dbReference type="ChEBI" id="CHEBI:15378"/>
        <dbReference type="ChEBI" id="CHEBI:57453"/>
        <dbReference type="ChEBI" id="CHEBI:78530"/>
        <dbReference type="ChEBI" id="CHEBI:78844"/>
        <dbReference type="ChEBI" id="CHEBI:195366"/>
        <dbReference type="EC" id="2.1.2.9"/>
    </reaction>
</comment>
<dbReference type="OrthoDB" id="9802815at2"/>
<dbReference type="RefSeq" id="WP_084230425.1">
    <property type="nucleotide sequence ID" value="NZ_FWWR01000009.1"/>
</dbReference>
<dbReference type="InterPro" id="IPR005794">
    <property type="entry name" value="Fmt"/>
</dbReference>
<dbReference type="InterPro" id="IPR005793">
    <property type="entry name" value="Formyl_trans_C"/>
</dbReference>
<evidence type="ECO:0000256" key="4">
    <source>
        <dbReference type="ARBA" id="ARBA00022917"/>
    </source>
</evidence>
<feature type="binding site" evidence="5">
    <location>
        <begin position="108"/>
        <end position="111"/>
    </location>
    <ligand>
        <name>(6S)-5,6,7,8-tetrahydrofolate</name>
        <dbReference type="ChEBI" id="CHEBI:57453"/>
    </ligand>
</feature>
<organism evidence="8 9">
    <name type="scientific">Peptoniphilus asaccharolyticus DSM 20463</name>
    <dbReference type="NCBI Taxonomy" id="573058"/>
    <lineage>
        <taxon>Bacteria</taxon>
        <taxon>Bacillati</taxon>
        <taxon>Bacillota</taxon>
        <taxon>Tissierellia</taxon>
        <taxon>Tissierellales</taxon>
        <taxon>Peptoniphilaceae</taxon>
        <taxon>Peptoniphilus</taxon>
    </lineage>
</organism>
<name>A0A1W1UWC6_PEPAS</name>
<dbReference type="InterPro" id="IPR002376">
    <property type="entry name" value="Formyl_transf_N"/>
</dbReference>
<dbReference type="EC" id="2.1.2.9" evidence="2 5"/>
<evidence type="ECO:0000256" key="5">
    <source>
        <dbReference type="HAMAP-Rule" id="MF_00182"/>
    </source>
</evidence>
<evidence type="ECO:0000256" key="3">
    <source>
        <dbReference type="ARBA" id="ARBA00022679"/>
    </source>
</evidence>
<dbReference type="InterPro" id="IPR001555">
    <property type="entry name" value="GART_AS"/>
</dbReference>
<keyword evidence="4 5" id="KW-0648">Protein biosynthesis</keyword>
<protein>
    <recommendedName>
        <fullName evidence="2 5">Methionyl-tRNA formyltransferase</fullName>
        <ecNumber evidence="2 5">2.1.2.9</ecNumber>
    </recommendedName>
</protein>
<feature type="domain" description="Formyl transferase N-terminal" evidence="6">
    <location>
        <begin position="1"/>
        <end position="174"/>
    </location>
</feature>
<dbReference type="InterPro" id="IPR041711">
    <property type="entry name" value="Met-tRNA-FMT_N"/>
</dbReference>
<dbReference type="STRING" id="573058.SAMN00017477_0778"/>
<dbReference type="InterPro" id="IPR044135">
    <property type="entry name" value="Met-tRNA-FMT_C"/>
</dbReference>
<evidence type="ECO:0000313" key="8">
    <source>
        <dbReference type="EMBL" id="SMB85299.1"/>
    </source>
</evidence>
<accession>A0A1W1UWC6</accession>
<dbReference type="Pfam" id="PF00551">
    <property type="entry name" value="Formyl_trans_N"/>
    <property type="match status" value="1"/>
</dbReference>
<evidence type="ECO:0000256" key="2">
    <source>
        <dbReference type="ARBA" id="ARBA00012261"/>
    </source>
</evidence>
<dbReference type="PROSITE" id="PS00373">
    <property type="entry name" value="GART"/>
    <property type="match status" value="1"/>
</dbReference>
<dbReference type="EMBL" id="FWWR01000009">
    <property type="protein sequence ID" value="SMB85299.1"/>
    <property type="molecule type" value="Genomic_DNA"/>
</dbReference>
<dbReference type="InterPro" id="IPR011034">
    <property type="entry name" value="Formyl_transferase-like_C_sf"/>
</dbReference>
<proteinExistence type="inferred from homology"/>
<evidence type="ECO:0000259" key="6">
    <source>
        <dbReference type="Pfam" id="PF00551"/>
    </source>
</evidence>
<keyword evidence="3 5" id="KW-0808">Transferase</keyword>
<sequence>MKVVFMGTPEFSVLPLEEINKYHNVELVVTQEDRKKGRGKKLLPPEVKLAAENLGLKVYQPENINSEESIEVLRNIEADVFVVVAYGQILKQEILDMPKYGCINIHASLLPKLRGAAPINRAIIDGDKETGISIMKMNKGLDTGNVALSESISIENLNSEQLALELSKMGSKLILKFLEDVENGNIVYKPQDESISTYAEKITKQTAYIDFNSMNTFQIDRLVRGMTDRGGAIAQYKGDRIKIFDVESIDDGSNEKPGKVLSGLKVKTLDGAIEIKELQMPGKKRMDSKSFMLGNRLEEGTILGE</sequence>
<evidence type="ECO:0000313" key="9">
    <source>
        <dbReference type="Proteomes" id="UP000192368"/>
    </source>
</evidence>
<dbReference type="PANTHER" id="PTHR11138">
    <property type="entry name" value="METHIONYL-TRNA FORMYLTRANSFERASE"/>
    <property type="match status" value="1"/>
</dbReference>
<keyword evidence="9" id="KW-1185">Reference proteome</keyword>
<dbReference type="InterPro" id="IPR036477">
    <property type="entry name" value="Formyl_transf_N_sf"/>
</dbReference>
<evidence type="ECO:0000256" key="1">
    <source>
        <dbReference type="ARBA" id="ARBA00010699"/>
    </source>
</evidence>
<dbReference type="GO" id="GO:0005829">
    <property type="term" value="C:cytosol"/>
    <property type="evidence" value="ECO:0007669"/>
    <property type="project" value="TreeGrafter"/>
</dbReference>